<dbReference type="EMBL" id="AMCI01003705">
    <property type="protein sequence ID" value="EJW99668.1"/>
    <property type="molecule type" value="Genomic_DNA"/>
</dbReference>
<name>J9FYM0_9ZZZZ</name>
<proteinExistence type="predicted"/>
<gene>
    <name evidence="1" type="ORF">EVA_12226</name>
</gene>
<accession>J9FYM0</accession>
<dbReference type="AlphaFoldDB" id="J9FYM0"/>
<reference evidence="1" key="1">
    <citation type="journal article" date="2012" name="PLoS ONE">
        <title>Gene sets for utilization of primary and secondary nutrition supplies in the distal gut of endangered iberian lynx.</title>
        <authorList>
            <person name="Alcaide M."/>
            <person name="Messina E."/>
            <person name="Richter M."/>
            <person name="Bargiela R."/>
            <person name="Peplies J."/>
            <person name="Huws S.A."/>
            <person name="Newbold C.J."/>
            <person name="Golyshin P.N."/>
            <person name="Simon M.A."/>
            <person name="Lopez G."/>
            <person name="Yakimov M.M."/>
            <person name="Ferrer M."/>
        </authorList>
    </citation>
    <scope>NUCLEOTIDE SEQUENCE</scope>
</reference>
<comment type="caution">
    <text evidence="1">The sequence shown here is derived from an EMBL/GenBank/DDBJ whole genome shotgun (WGS) entry which is preliminary data.</text>
</comment>
<feature type="non-terminal residue" evidence="1">
    <location>
        <position position="67"/>
    </location>
</feature>
<organism evidence="1">
    <name type="scientific">gut metagenome</name>
    <dbReference type="NCBI Taxonomy" id="749906"/>
    <lineage>
        <taxon>unclassified sequences</taxon>
        <taxon>metagenomes</taxon>
        <taxon>organismal metagenomes</taxon>
    </lineage>
</organism>
<evidence type="ECO:0000313" key="1">
    <source>
        <dbReference type="EMBL" id="EJW99668.1"/>
    </source>
</evidence>
<sequence length="67" mass="7553">MIYQSGYLTIKEYERDMGLFLLDFPNNEVKGGFLTMIASNYLDVKSGVGTITQDMAFALEDGELETF</sequence>
<protein>
    <submittedName>
        <fullName evidence="1">Uncharacterized protein</fullName>
    </submittedName>
</protein>